<dbReference type="EMBL" id="ML976672">
    <property type="protein sequence ID" value="KAF1975055.1"/>
    <property type="molecule type" value="Genomic_DNA"/>
</dbReference>
<evidence type="ECO:0000256" key="7">
    <source>
        <dbReference type="SAM" id="MobiDB-lite"/>
    </source>
</evidence>
<reference evidence="9" key="1">
    <citation type="journal article" date="2020" name="Stud. Mycol.">
        <title>101 Dothideomycetes genomes: a test case for predicting lifestyles and emergence of pathogens.</title>
        <authorList>
            <person name="Haridas S."/>
            <person name="Albert R."/>
            <person name="Binder M."/>
            <person name="Bloem J."/>
            <person name="Labutti K."/>
            <person name="Salamov A."/>
            <person name="Andreopoulos B."/>
            <person name="Baker S."/>
            <person name="Barry K."/>
            <person name="Bills G."/>
            <person name="Bluhm B."/>
            <person name="Cannon C."/>
            <person name="Castanera R."/>
            <person name="Culley D."/>
            <person name="Daum C."/>
            <person name="Ezra D."/>
            <person name="Gonzalez J."/>
            <person name="Henrissat B."/>
            <person name="Kuo A."/>
            <person name="Liang C."/>
            <person name="Lipzen A."/>
            <person name="Lutzoni F."/>
            <person name="Magnuson J."/>
            <person name="Mondo S."/>
            <person name="Nolan M."/>
            <person name="Ohm R."/>
            <person name="Pangilinan J."/>
            <person name="Park H.-J."/>
            <person name="Ramirez L."/>
            <person name="Alfaro M."/>
            <person name="Sun H."/>
            <person name="Tritt A."/>
            <person name="Yoshinaga Y."/>
            <person name="Zwiers L.-H."/>
            <person name="Turgeon B."/>
            <person name="Goodwin S."/>
            <person name="Spatafora J."/>
            <person name="Crous P."/>
            <person name="Grigoriev I."/>
        </authorList>
    </citation>
    <scope>NUCLEOTIDE SEQUENCE</scope>
    <source>
        <strain evidence="9">CBS 107.79</strain>
    </source>
</reference>
<dbReference type="InterPro" id="IPR011063">
    <property type="entry name" value="TilS/TtcA_N"/>
</dbReference>
<dbReference type="EC" id="6.3.4.19" evidence="1"/>
<dbReference type="InterPro" id="IPR012094">
    <property type="entry name" value="tRNA_Ile_lys_synt"/>
</dbReference>
<sequence length="655" mass="73242">MWTRNVACLRSCSSARVHLQHASVRSCSLERTQDANHAPFRTAPRLAHTQSALLQGEGAIGDDEFLDALYSVLPRVHRQQQPRPVGLAVSGGVDSMALATLYANCYADAPLPNLHGFIIDHKARPESTEEAHWVAEQLSTSVGFQSTIIPLTWLQGFDPTRNIRFETEARRMRYQALGTACRDKGINSLLLAHHADDQAETVLMRLLHGRLRSGLQGMKSVEWIPECYGIYGVHHSGSPPPRGDSTLALVEHGGIEILRPLLRFEKSRLIATCERHNTRWAEDKTNQDPTLTLRNALRYVVNNHQLPKALSKEPLLNVAHTIQSRVEKYQAAAEALFNACPLRLDIKTASLVVRLPPVDALFPAAVFVPSPSDKVQARNTAQFLLERVVDLVSPMEKPTKESVANAVLSVYPSLAPDSSEVVQRKSFTCCNCWWKKSTSSSALKRAEGDPPVDQLNEWMLARAPLSREEVGSHSIDFPPGRQSDWHLLDGRFWIRVNNLNDRNILLKTITDEQLNELLQINSNSKFRGDPLDPEAALHDLRKNIRAVLMKTKPHTVRRHLPALFLAPPPDNPDAEPTLLAIPTLQSSPQPGSRAEEHLKCAWQVRYKKIDPGSRALFQILAREKRPTTSSDSSTRPRKVTKARRPTGTTYKRTVV</sequence>
<evidence type="ECO:0000256" key="2">
    <source>
        <dbReference type="ARBA" id="ARBA00022598"/>
    </source>
</evidence>
<dbReference type="AlphaFoldDB" id="A0A6A5VD34"/>
<keyword evidence="10" id="KW-1185">Reference proteome</keyword>
<evidence type="ECO:0000256" key="4">
    <source>
        <dbReference type="ARBA" id="ARBA00022741"/>
    </source>
</evidence>
<dbReference type="GO" id="GO:0032267">
    <property type="term" value="F:tRNA(Ile)-lysidine synthase activity"/>
    <property type="evidence" value="ECO:0007669"/>
    <property type="project" value="UniProtKB-EC"/>
</dbReference>
<feature type="compositionally biased region" description="Basic residues" evidence="7">
    <location>
        <begin position="635"/>
        <end position="644"/>
    </location>
</feature>
<feature type="domain" description="tRNA(Ile)-lysidine/2-thiocytidine synthase N-terminal" evidence="8">
    <location>
        <begin position="86"/>
        <end position="298"/>
    </location>
</feature>
<keyword evidence="2" id="KW-0436">Ligase</keyword>
<protein>
    <recommendedName>
        <fullName evidence="1">tRNA(Ile)-lysidine synthetase</fullName>
        <ecNumber evidence="1">6.3.4.19</ecNumber>
    </recommendedName>
</protein>
<dbReference type="PANTHER" id="PTHR43033:SF1">
    <property type="entry name" value="TRNA(ILE)-LYSIDINE SYNTHASE-RELATED"/>
    <property type="match status" value="1"/>
</dbReference>
<dbReference type="InterPro" id="IPR012795">
    <property type="entry name" value="tRNA_Ile_lys_synt_N"/>
</dbReference>
<dbReference type="NCBIfam" id="TIGR02432">
    <property type="entry name" value="lysidine_TilS_N"/>
    <property type="match status" value="1"/>
</dbReference>
<keyword evidence="3" id="KW-0819">tRNA processing</keyword>
<dbReference type="PANTHER" id="PTHR43033">
    <property type="entry name" value="TRNA(ILE)-LYSIDINE SYNTHASE-RELATED"/>
    <property type="match status" value="1"/>
</dbReference>
<evidence type="ECO:0000259" key="8">
    <source>
        <dbReference type="Pfam" id="PF01171"/>
    </source>
</evidence>
<evidence type="ECO:0000256" key="6">
    <source>
        <dbReference type="ARBA" id="ARBA00048539"/>
    </source>
</evidence>
<gene>
    <name evidence="9" type="ORF">BU23DRAFT_86980</name>
</gene>
<evidence type="ECO:0000313" key="10">
    <source>
        <dbReference type="Proteomes" id="UP000800036"/>
    </source>
</evidence>
<evidence type="ECO:0000256" key="3">
    <source>
        <dbReference type="ARBA" id="ARBA00022694"/>
    </source>
</evidence>
<keyword evidence="5" id="KW-0067">ATP-binding</keyword>
<dbReference type="InterPro" id="IPR014729">
    <property type="entry name" value="Rossmann-like_a/b/a_fold"/>
</dbReference>
<comment type="catalytic activity">
    <reaction evidence="6">
        <text>cytidine(34) in tRNA(Ile2) + L-lysine + ATP = lysidine(34) in tRNA(Ile2) + AMP + diphosphate + H(+)</text>
        <dbReference type="Rhea" id="RHEA:43744"/>
        <dbReference type="Rhea" id="RHEA-COMP:10625"/>
        <dbReference type="Rhea" id="RHEA-COMP:10670"/>
        <dbReference type="ChEBI" id="CHEBI:15378"/>
        <dbReference type="ChEBI" id="CHEBI:30616"/>
        <dbReference type="ChEBI" id="CHEBI:32551"/>
        <dbReference type="ChEBI" id="CHEBI:33019"/>
        <dbReference type="ChEBI" id="CHEBI:82748"/>
        <dbReference type="ChEBI" id="CHEBI:83665"/>
        <dbReference type="ChEBI" id="CHEBI:456215"/>
        <dbReference type="EC" id="6.3.4.19"/>
    </reaction>
</comment>
<dbReference type="Gene3D" id="3.40.50.620">
    <property type="entry name" value="HUPs"/>
    <property type="match status" value="1"/>
</dbReference>
<dbReference type="SUPFAM" id="SSF52402">
    <property type="entry name" value="Adenine nucleotide alpha hydrolases-like"/>
    <property type="match status" value="1"/>
</dbReference>
<dbReference type="Proteomes" id="UP000800036">
    <property type="component" value="Unassembled WGS sequence"/>
</dbReference>
<dbReference type="HAMAP" id="MF_01161">
    <property type="entry name" value="tRNA_Ile_lys_synt"/>
    <property type="match status" value="1"/>
</dbReference>
<accession>A0A6A5VD34</accession>
<keyword evidence="4" id="KW-0547">Nucleotide-binding</keyword>
<dbReference type="Pfam" id="PF01171">
    <property type="entry name" value="ATP_bind_3"/>
    <property type="match status" value="1"/>
</dbReference>
<dbReference type="GO" id="GO:0008033">
    <property type="term" value="P:tRNA processing"/>
    <property type="evidence" value="ECO:0007669"/>
    <property type="project" value="UniProtKB-KW"/>
</dbReference>
<organism evidence="9 10">
    <name type="scientific">Bimuria novae-zelandiae CBS 107.79</name>
    <dbReference type="NCBI Taxonomy" id="1447943"/>
    <lineage>
        <taxon>Eukaryota</taxon>
        <taxon>Fungi</taxon>
        <taxon>Dikarya</taxon>
        <taxon>Ascomycota</taxon>
        <taxon>Pezizomycotina</taxon>
        <taxon>Dothideomycetes</taxon>
        <taxon>Pleosporomycetidae</taxon>
        <taxon>Pleosporales</taxon>
        <taxon>Massarineae</taxon>
        <taxon>Didymosphaeriaceae</taxon>
        <taxon>Bimuria</taxon>
    </lineage>
</organism>
<dbReference type="OrthoDB" id="434144at2759"/>
<evidence type="ECO:0000256" key="1">
    <source>
        <dbReference type="ARBA" id="ARBA00013267"/>
    </source>
</evidence>
<feature type="compositionally biased region" description="Polar residues" evidence="7">
    <location>
        <begin position="646"/>
        <end position="655"/>
    </location>
</feature>
<proteinExistence type="inferred from homology"/>
<name>A0A6A5VD34_9PLEO</name>
<dbReference type="CDD" id="cd01992">
    <property type="entry name" value="TilS_N"/>
    <property type="match status" value="1"/>
</dbReference>
<feature type="region of interest" description="Disordered" evidence="7">
    <location>
        <begin position="620"/>
        <end position="655"/>
    </location>
</feature>
<evidence type="ECO:0000256" key="5">
    <source>
        <dbReference type="ARBA" id="ARBA00022840"/>
    </source>
</evidence>
<dbReference type="GO" id="GO:0005524">
    <property type="term" value="F:ATP binding"/>
    <property type="evidence" value="ECO:0007669"/>
    <property type="project" value="UniProtKB-KW"/>
</dbReference>
<evidence type="ECO:0000313" key="9">
    <source>
        <dbReference type="EMBL" id="KAF1975055.1"/>
    </source>
</evidence>